<evidence type="ECO:0000313" key="1">
    <source>
        <dbReference type="EMBL" id="SMX31905.1"/>
    </source>
</evidence>
<dbReference type="AlphaFoldDB" id="A0A238JN35"/>
<keyword evidence="2" id="KW-1185">Reference proteome</keyword>
<proteinExistence type="predicted"/>
<protein>
    <submittedName>
        <fullName evidence="1">Uncharacterized protein</fullName>
    </submittedName>
</protein>
<dbReference type="OrthoDB" id="5119069at2"/>
<dbReference type="Proteomes" id="UP000202922">
    <property type="component" value="Unassembled WGS sequence"/>
</dbReference>
<evidence type="ECO:0000313" key="2">
    <source>
        <dbReference type="Proteomes" id="UP000202922"/>
    </source>
</evidence>
<sequence>MRGAFAGVKGEIIKGIFEPLLDEMSDEEFLDEDLWGDLFREAIPTPTAPETPAYAAFDDDGNIYLDGDIQARDAYDAASVAFHDQLGAHNDDSSEGNLRWETTKIVAAI</sequence>
<name>A0A238JN35_9RHOB</name>
<dbReference type="EMBL" id="FXYE01000001">
    <property type="protein sequence ID" value="SMX31905.1"/>
    <property type="molecule type" value="Genomic_DNA"/>
</dbReference>
<organism evidence="1 2">
    <name type="scientific">Actibacterium lipolyticum</name>
    <dbReference type="NCBI Taxonomy" id="1524263"/>
    <lineage>
        <taxon>Bacteria</taxon>
        <taxon>Pseudomonadati</taxon>
        <taxon>Pseudomonadota</taxon>
        <taxon>Alphaproteobacteria</taxon>
        <taxon>Rhodobacterales</taxon>
        <taxon>Roseobacteraceae</taxon>
        <taxon>Actibacterium</taxon>
    </lineage>
</organism>
<gene>
    <name evidence="1" type="ORF">COL8621_00645</name>
</gene>
<reference evidence="2" key="1">
    <citation type="submission" date="2017-05" db="EMBL/GenBank/DDBJ databases">
        <authorList>
            <person name="Rodrigo-Torres L."/>
            <person name="Arahal R. D."/>
            <person name="Lucena T."/>
        </authorList>
    </citation>
    <scope>NUCLEOTIDE SEQUENCE [LARGE SCALE GENOMIC DNA]</scope>
    <source>
        <strain evidence="2">CECT 8621</strain>
    </source>
</reference>
<dbReference type="RefSeq" id="WP_093965868.1">
    <property type="nucleotide sequence ID" value="NZ_FXYE01000001.1"/>
</dbReference>
<accession>A0A238JN35</accession>